<proteinExistence type="predicted"/>
<sequence length="51" mass="5849">MRMFCYPVIVGFKIPQSYQLAFFATINKYRNDIGLVIFDVGNIAVIFVSVE</sequence>
<dbReference type="Proteomes" id="UP000651208">
    <property type="component" value="Unassembled WGS sequence"/>
</dbReference>
<evidence type="ECO:0000313" key="1">
    <source>
        <dbReference type="EMBL" id="MBC9129696.1"/>
    </source>
</evidence>
<protein>
    <submittedName>
        <fullName evidence="1">Uncharacterized protein</fullName>
    </submittedName>
</protein>
<reference evidence="1 2" key="1">
    <citation type="submission" date="2020-06" db="EMBL/GenBank/DDBJ databases">
        <title>Frischella cerana isolated from Apis cerana gut homogenate.</title>
        <authorList>
            <person name="Wolter L.A."/>
            <person name="Suenami S."/>
            <person name="Miyazaki R."/>
        </authorList>
    </citation>
    <scope>NUCLEOTIDE SEQUENCE [LARGE SCALE GENOMIC DNA]</scope>
    <source>
        <strain evidence="1 2">Ac13</strain>
    </source>
</reference>
<dbReference type="EMBL" id="JABURY010000001">
    <property type="protein sequence ID" value="MBC9129696.1"/>
    <property type="molecule type" value="Genomic_DNA"/>
</dbReference>
<accession>A0ABR7QTY4</accession>
<keyword evidence="2" id="KW-1185">Reference proteome</keyword>
<gene>
    <name evidence="1" type="ORF">FcAc13_00010</name>
</gene>
<name>A0ABR7QTY4_9GAMM</name>
<organism evidence="1 2">
    <name type="scientific">Frischella japonica</name>
    <dbReference type="NCBI Taxonomy" id="2741544"/>
    <lineage>
        <taxon>Bacteria</taxon>
        <taxon>Pseudomonadati</taxon>
        <taxon>Pseudomonadota</taxon>
        <taxon>Gammaproteobacteria</taxon>
        <taxon>Orbales</taxon>
        <taxon>Orbaceae</taxon>
        <taxon>Frischella</taxon>
    </lineage>
</organism>
<dbReference type="RefSeq" id="WP_187754167.1">
    <property type="nucleotide sequence ID" value="NZ_JABURY010000001.1"/>
</dbReference>
<evidence type="ECO:0000313" key="2">
    <source>
        <dbReference type="Proteomes" id="UP000651208"/>
    </source>
</evidence>
<comment type="caution">
    <text evidence="1">The sequence shown here is derived from an EMBL/GenBank/DDBJ whole genome shotgun (WGS) entry which is preliminary data.</text>
</comment>